<evidence type="ECO:0000256" key="2">
    <source>
        <dbReference type="ARBA" id="ARBA00022801"/>
    </source>
</evidence>
<organism evidence="5 6">
    <name type="scientific">Deinococcus rubellus</name>
    <dbReference type="NCBI Taxonomy" id="1889240"/>
    <lineage>
        <taxon>Bacteria</taxon>
        <taxon>Thermotogati</taxon>
        <taxon>Deinococcota</taxon>
        <taxon>Deinococci</taxon>
        <taxon>Deinococcales</taxon>
        <taxon>Deinococcaceae</taxon>
        <taxon>Deinococcus</taxon>
    </lineage>
</organism>
<dbReference type="PRINTS" id="PR00502">
    <property type="entry name" value="NUDIXFAMILY"/>
</dbReference>
<dbReference type="RefSeq" id="WP_260560036.1">
    <property type="nucleotide sequence ID" value="NZ_BAABEC010000074.1"/>
</dbReference>
<evidence type="ECO:0000313" key="5">
    <source>
        <dbReference type="EMBL" id="UWX63756.1"/>
    </source>
</evidence>
<evidence type="ECO:0000313" key="6">
    <source>
        <dbReference type="Proteomes" id="UP001060261"/>
    </source>
</evidence>
<keyword evidence="6" id="KW-1185">Reference proteome</keyword>
<evidence type="ECO:0000256" key="1">
    <source>
        <dbReference type="ARBA" id="ARBA00001946"/>
    </source>
</evidence>
<dbReference type="SUPFAM" id="SSF55811">
    <property type="entry name" value="Nudix"/>
    <property type="match status" value="1"/>
</dbReference>
<proteinExistence type="inferred from homology"/>
<dbReference type="EMBL" id="CP104213">
    <property type="protein sequence ID" value="UWX63756.1"/>
    <property type="molecule type" value="Genomic_DNA"/>
</dbReference>
<accession>A0ABY5YHX1</accession>
<evidence type="ECO:0000259" key="4">
    <source>
        <dbReference type="PROSITE" id="PS51462"/>
    </source>
</evidence>
<dbReference type="PROSITE" id="PS00893">
    <property type="entry name" value="NUDIX_BOX"/>
    <property type="match status" value="1"/>
</dbReference>
<evidence type="ECO:0000256" key="3">
    <source>
        <dbReference type="RuleBase" id="RU003476"/>
    </source>
</evidence>
<dbReference type="PANTHER" id="PTHR43046:SF16">
    <property type="entry name" value="ADP-RIBOSE PYROPHOSPHATASE YJHB-RELATED"/>
    <property type="match status" value="1"/>
</dbReference>
<dbReference type="Proteomes" id="UP001060261">
    <property type="component" value="Chromosome"/>
</dbReference>
<dbReference type="InterPro" id="IPR015797">
    <property type="entry name" value="NUDIX_hydrolase-like_dom_sf"/>
</dbReference>
<comment type="cofactor">
    <cofactor evidence="1">
        <name>Mg(2+)</name>
        <dbReference type="ChEBI" id="CHEBI:18420"/>
    </cofactor>
</comment>
<name>A0ABY5YHX1_9DEIO</name>
<comment type="similarity">
    <text evidence="3">Belongs to the Nudix hydrolase family.</text>
</comment>
<reference evidence="5" key="1">
    <citation type="submission" date="2022-09" db="EMBL/GenBank/DDBJ databases">
        <title>genome sequence of Deinococcus rubellus.</title>
        <authorList>
            <person name="Srinivasan S."/>
        </authorList>
    </citation>
    <scope>NUCLEOTIDE SEQUENCE</scope>
    <source>
        <strain evidence="5">Ant6</strain>
    </source>
</reference>
<dbReference type="InterPro" id="IPR000086">
    <property type="entry name" value="NUDIX_hydrolase_dom"/>
</dbReference>
<gene>
    <name evidence="5" type="ORF">N0D28_13630</name>
</gene>
<feature type="domain" description="Nudix hydrolase" evidence="4">
    <location>
        <begin position="5"/>
        <end position="137"/>
    </location>
</feature>
<dbReference type="PANTHER" id="PTHR43046">
    <property type="entry name" value="GDP-MANNOSE MANNOSYL HYDROLASE"/>
    <property type="match status" value="1"/>
</dbReference>
<protein>
    <submittedName>
        <fullName evidence="5">NUDIX domain-containing protein</fullName>
    </submittedName>
</protein>
<dbReference type="PROSITE" id="PS51462">
    <property type="entry name" value="NUDIX"/>
    <property type="match status" value="1"/>
</dbReference>
<dbReference type="InterPro" id="IPR020084">
    <property type="entry name" value="NUDIX_hydrolase_CS"/>
</dbReference>
<dbReference type="Pfam" id="PF00293">
    <property type="entry name" value="NUDIX"/>
    <property type="match status" value="1"/>
</dbReference>
<keyword evidence="2 3" id="KW-0378">Hydrolase</keyword>
<sequence length="147" mass="15962">MPATPFHLVAWAVMQRPDGQILLARRSNVSYGNGLWGLPGGHVEDEETLPEAAAREALEEVGTRIDPAPLTLLGMTRYVDTSGGEPVRGLDAFYLALSWQGEARPVSECSEVGWFSPDDLPPDVLPWLGTVVAAHLRGRVAFREDLG</sequence>
<dbReference type="InterPro" id="IPR020476">
    <property type="entry name" value="Nudix_hydrolase"/>
</dbReference>
<dbReference type="Gene3D" id="3.90.79.10">
    <property type="entry name" value="Nucleoside Triphosphate Pyrophosphohydrolase"/>
    <property type="match status" value="1"/>
</dbReference>